<dbReference type="InterPro" id="IPR002350">
    <property type="entry name" value="Kazal_dom"/>
</dbReference>
<keyword evidence="2" id="KW-0964">Secreted</keyword>
<dbReference type="PROSITE" id="PS00282">
    <property type="entry name" value="KAZAL_1"/>
    <property type="match status" value="1"/>
</dbReference>
<dbReference type="STRING" id="39432.ENSSBOP00000015802"/>
<comment type="subcellular location">
    <subcellularLocation>
        <location evidence="1">Secreted</location>
    </subcellularLocation>
</comment>
<name>A0A2K6T849_SAIBB</name>
<accession>A0A2K6T849</accession>
<dbReference type="PROSITE" id="PS51465">
    <property type="entry name" value="KAZAL_2"/>
    <property type="match status" value="1"/>
</dbReference>
<proteinExistence type="predicted"/>
<dbReference type="Ensembl" id="ENSSBOT00000032605.1">
    <property type="protein sequence ID" value="ENSSBOP00000015802.1"/>
    <property type="gene ID" value="ENSSBOG00000024629.1"/>
</dbReference>
<dbReference type="GeneTree" id="ENSGT00530000064269"/>
<evidence type="ECO:0000256" key="3">
    <source>
        <dbReference type="ARBA" id="ARBA00023157"/>
    </source>
</evidence>
<evidence type="ECO:0000259" key="4">
    <source>
        <dbReference type="PROSITE" id="PS51465"/>
    </source>
</evidence>
<dbReference type="Gene3D" id="3.30.60.30">
    <property type="match status" value="1"/>
</dbReference>
<evidence type="ECO:0000256" key="2">
    <source>
        <dbReference type="ARBA" id="ARBA00022525"/>
    </source>
</evidence>
<dbReference type="AlphaFoldDB" id="A0A2K6T849"/>
<dbReference type="GO" id="GO:0005576">
    <property type="term" value="C:extracellular region"/>
    <property type="evidence" value="ECO:0007669"/>
    <property type="project" value="UniProtKB-SubCell"/>
</dbReference>
<dbReference type="PANTHER" id="PTHR21179">
    <property type="entry name" value="SERINE-TYPE ENDOPEPTIDASE INHIBITOR"/>
    <property type="match status" value="1"/>
</dbReference>
<reference evidence="5" key="2">
    <citation type="submission" date="2025-09" db="UniProtKB">
        <authorList>
            <consortium name="Ensembl"/>
        </authorList>
    </citation>
    <scope>IDENTIFICATION</scope>
</reference>
<dbReference type="InterPro" id="IPR036058">
    <property type="entry name" value="Kazal_dom_sf"/>
</dbReference>
<dbReference type="Pfam" id="PF00050">
    <property type="entry name" value="Kazal_1"/>
    <property type="match status" value="1"/>
</dbReference>
<evidence type="ECO:0000313" key="5">
    <source>
        <dbReference type="Ensembl" id="ENSSBOP00000015802.1"/>
    </source>
</evidence>
<dbReference type="PANTHER" id="PTHR21179:SF0">
    <property type="entry name" value="SERINE PROTEASE INHIBITOR KAZAL-TYPE 4"/>
    <property type="match status" value="1"/>
</dbReference>
<keyword evidence="3" id="KW-1015">Disulfide bond</keyword>
<dbReference type="Proteomes" id="UP000233220">
    <property type="component" value="Unplaced"/>
</dbReference>
<evidence type="ECO:0000313" key="6">
    <source>
        <dbReference type="Proteomes" id="UP000233220"/>
    </source>
</evidence>
<dbReference type="SUPFAM" id="SSF100895">
    <property type="entry name" value="Kazal-type serine protease inhibitors"/>
    <property type="match status" value="1"/>
</dbReference>
<evidence type="ECO:0000256" key="1">
    <source>
        <dbReference type="ARBA" id="ARBA00004613"/>
    </source>
</evidence>
<dbReference type="SMART" id="SM00280">
    <property type="entry name" value="KAZAL"/>
    <property type="match status" value="1"/>
</dbReference>
<gene>
    <name evidence="5" type="primary">SPINK4</name>
</gene>
<dbReference type="InterPro" id="IPR039932">
    <property type="entry name" value="Spink4-like"/>
</dbReference>
<organism evidence="5 6">
    <name type="scientific">Saimiri boliviensis boliviensis</name>
    <name type="common">Bolivian squirrel monkey</name>
    <dbReference type="NCBI Taxonomy" id="39432"/>
    <lineage>
        <taxon>Eukaryota</taxon>
        <taxon>Metazoa</taxon>
        <taxon>Chordata</taxon>
        <taxon>Craniata</taxon>
        <taxon>Vertebrata</taxon>
        <taxon>Euteleostomi</taxon>
        <taxon>Mammalia</taxon>
        <taxon>Eutheria</taxon>
        <taxon>Euarchontoglires</taxon>
        <taxon>Primates</taxon>
        <taxon>Haplorrhini</taxon>
        <taxon>Platyrrhini</taxon>
        <taxon>Cebidae</taxon>
        <taxon>Saimiriinae</taxon>
        <taxon>Saimiri</taxon>
    </lineage>
</organism>
<feature type="domain" description="Kazal-like" evidence="4">
    <location>
        <begin position="53"/>
        <end position="108"/>
    </location>
</feature>
<dbReference type="GO" id="GO:0004867">
    <property type="term" value="F:serine-type endopeptidase inhibitor activity"/>
    <property type="evidence" value="ECO:0007669"/>
    <property type="project" value="InterPro"/>
</dbReference>
<protein>
    <submittedName>
        <fullName evidence="5">Serine peptidase inhibitor Kazal type 4</fullName>
    </submittedName>
</protein>
<sequence length="108" mass="11737">VILGIGSSPHLLWMLEGTDRWPLPGDALHTDHPVEAGVGKLLEVPVSAGKLFFSRMPICEHMVESPTCSQTSNLVCGTDGVTYTNECQLCLARIKTKQDIQITKDGKC</sequence>
<reference evidence="5" key="1">
    <citation type="submission" date="2025-08" db="UniProtKB">
        <authorList>
            <consortium name="Ensembl"/>
        </authorList>
    </citation>
    <scope>IDENTIFICATION</scope>
</reference>
<keyword evidence="6" id="KW-1185">Reference proteome</keyword>